<reference evidence="3" key="2">
    <citation type="submission" date="2020-05" db="EMBL/GenBank/DDBJ databases">
        <authorList>
            <person name="Kim H.-S."/>
            <person name="Proctor R.H."/>
            <person name="Brown D.W."/>
        </authorList>
    </citation>
    <scope>NUCLEOTIDE SEQUENCE</scope>
    <source>
        <strain evidence="3">NRRL 20472</strain>
    </source>
</reference>
<protein>
    <submittedName>
        <fullName evidence="3">Uncharacterized protein</fullName>
    </submittedName>
</protein>
<reference evidence="3" key="1">
    <citation type="journal article" date="2020" name="BMC Genomics">
        <title>Correction to: Identification and distribution of gene clusters required for synthesis of sphingolipid metabolism inhibitors in diverse species of the filamentous fungus Fusarium.</title>
        <authorList>
            <person name="Kim H.S."/>
            <person name="Lohmar J.M."/>
            <person name="Busman M."/>
            <person name="Brown D.W."/>
            <person name="Naumann T.A."/>
            <person name="Divon H.H."/>
            <person name="Lysoe E."/>
            <person name="Uhlig S."/>
            <person name="Proctor R.H."/>
        </authorList>
    </citation>
    <scope>NUCLEOTIDE SEQUENCE</scope>
    <source>
        <strain evidence="3">NRRL 20472</strain>
    </source>
</reference>
<keyword evidence="1" id="KW-0175">Coiled coil</keyword>
<feature type="region of interest" description="Disordered" evidence="2">
    <location>
        <begin position="40"/>
        <end position="102"/>
    </location>
</feature>
<organism evidence="3 4">
    <name type="scientific">Fusarium sarcochroum</name>
    <dbReference type="NCBI Taxonomy" id="1208366"/>
    <lineage>
        <taxon>Eukaryota</taxon>
        <taxon>Fungi</taxon>
        <taxon>Dikarya</taxon>
        <taxon>Ascomycota</taxon>
        <taxon>Pezizomycotina</taxon>
        <taxon>Sordariomycetes</taxon>
        <taxon>Hypocreomycetidae</taxon>
        <taxon>Hypocreales</taxon>
        <taxon>Nectriaceae</taxon>
        <taxon>Fusarium</taxon>
        <taxon>Fusarium lateritium species complex</taxon>
    </lineage>
</organism>
<gene>
    <name evidence="3" type="ORF">FSARC_5922</name>
</gene>
<proteinExistence type="predicted"/>
<dbReference type="AlphaFoldDB" id="A0A8H4TYG3"/>
<feature type="compositionally biased region" description="Polar residues" evidence="2">
    <location>
        <begin position="1"/>
        <end position="11"/>
    </location>
</feature>
<dbReference type="Proteomes" id="UP000622797">
    <property type="component" value="Unassembled WGS sequence"/>
</dbReference>
<evidence type="ECO:0000313" key="3">
    <source>
        <dbReference type="EMBL" id="KAF4966352.1"/>
    </source>
</evidence>
<dbReference type="OrthoDB" id="10423093at2759"/>
<evidence type="ECO:0000256" key="1">
    <source>
        <dbReference type="SAM" id="Coils"/>
    </source>
</evidence>
<comment type="caution">
    <text evidence="3">The sequence shown here is derived from an EMBL/GenBank/DDBJ whole genome shotgun (WGS) entry which is preliminary data.</text>
</comment>
<evidence type="ECO:0000313" key="4">
    <source>
        <dbReference type="Proteomes" id="UP000622797"/>
    </source>
</evidence>
<name>A0A8H4TYG3_9HYPO</name>
<feature type="region of interest" description="Disordered" evidence="2">
    <location>
        <begin position="1"/>
        <end position="22"/>
    </location>
</feature>
<sequence length="155" mass="17661">MSDSRQNSGNDQHVLPELLPMDEFWRRCAPDVRATFARMGEMTSRFEDGPPRAEPASQADSQRGTTRRREDATESPRPRQVARTASPNRATPLDDAERNDLMQRISVLEASNAALAGQLDDTETETRRFLERAQALEAENLALKQQVRRLERQRD</sequence>
<keyword evidence="4" id="KW-1185">Reference proteome</keyword>
<dbReference type="EMBL" id="JABEXW010000295">
    <property type="protein sequence ID" value="KAF4966352.1"/>
    <property type="molecule type" value="Genomic_DNA"/>
</dbReference>
<evidence type="ECO:0000256" key="2">
    <source>
        <dbReference type="SAM" id="MobiDB-lite"/>
    </source>
</evidence>
<feature type="coiled-coil region" evidence="1">
    <location>
        <begin position="119"/>
        <end position="153"/>
    </location>
</feature>
<feature type="compositionally biased region" description="Basic and acidic residues" evidence="2">
    <location>
        <begin position="67"/>
        <end position="77"/>
    </location>
</feature>
<accession>A0A8H4TYG3</accession>